<keyword evidence="3" id="KW-1185">Reference proteome</keyword>
<dbReference type="GeneID" id="89927265"/>
<evidence type="ECO:0000313" key="3">
    <source>
        <dbReference type="Proteomes" id="UP001337655"/>
    </source>
</evidence>
<dbReference type="Proteomes" id="UP001337655">
    <property type="component" value="Unassembled WGS sequence"/>
</dbReference>
<accession>A0AAV9P6H1</accession>
<feature type="region of interest" description="Disordered" evidence="1">
    <location>
        <begin position="97"/>
        <end position="117"/>
    </location>
</feature>
<name>A0AAV9P6H1_9PEZI</name>
<sequence>MATDDEGGLTSEFSYVSRKRVSQQTAWAKKPSKSTWLGKLRRTGEIQAYNMAAPHQANGIPSAATIPTLPKTGYGSWPQEAVTPLRRLYKELHALRDDTTRIPKQRKIGPEGTGGGH</sequence>
<organism evidence="2 3">
    <name type="scientific">Saxophila tyrrhenica</name>
    <dbReference type="NCBI Taxonomy" id="1690608"/>
    <lineage>
        <taxon>Eukaryota</taxon>
        <taxon>Fungi</taxon>
        <taxon>Dikarya</taxon>
        <taxon>Ascomycota</taxon>
        <taxon>Pezizomycotina</taxon>
        <taxon>Dothideomycetes</taxon>
        <taxon>Dothideomycetidae</taxon>
        <taxon>Mycosphaerellales</taxon>
        <taxon>Extremaceae</taxon>
        <taxon>Saxophila</taxon>
    </lineage>
</organism>
<evidence type="ECO:0000313" key="2">
    <source>
        <dbReference type="EMBL" id="KAK5168616.1"/>
    </source>
</evidence>
<dbReference type="RefSeq" id="XP_064658082.1">
    <property type="nucleotide sequence ID" value="XM_064803167.1"/>
</dbReference>
<comment type="caution">
    <text evidence="2">The sequence shown here is derived from an EMBL/GenBank/DDBJ whole genome shotgun (WGS) entry which is preliminary data.</text>
</comment>
<dbReference type="EMBL" id="JAVRRT010000009">
    <property type="protein sequence ID" value="KAK5168616.1"/>
    <property type="molecule type" value="Genomic_DNA"/>
</dbReference>
<dbReference type="AlphaFoldDB" id="A0AAV9P6H1"/>
<reference evidence="2 3" key="1">
    <citation type="submission" date="2023-08" db="EMBL/GenBank/DDBJ databases">
        <title>Black Yeasts Isolated from many extreme environments.</title>
        <authorList>
            <person name="Coleine C."/>
            <person name="Stajich J.E."/>
            <person name="Selbmann L."/>
        </authorList>
    </citation>
    <scope>NUCLEOTIDE SEQUENCE [LARGE SCALE GENOMIC DNA]</scope>
    <source>
        <strain evidence="2 3">CCFEE 5935</strain>
    </source>
</reference>
<feature type="region of interest" description="Disordered" evidence="1">
    <location>
        <begin position="1"/>
        <end position="33"/>
    </location>
</feature>
<protein>
    <submittedName>
        <fullName evidence="2">Uncharacterized protein</fullName>
    </submittedName>
</protein>
<gene>
    <name evidence="2" type="ORF">LTR77_005925</name>
</gene>
<evidence type="ECO:0000256" key="1">
    <source>
        <dbReference type="SAM" id="MobiDB-lite"/>
    </source>
</evidence>
<proteinExistence type="predicted"/>